<evidence type="ECO:0000313" key="2">
    <source>
        <dbReference type="Ensembl" id="ENSSORP00005056009.1"/>
    </source>
</evidence>
<sequence>VVAYTCLSHFYYEGSFYKDYRHGDGMYSWPTGHKFIGKFYLNRKEGYGRQLFPNGNFHFAYLEVHEVNEFDFIILLMALL</sequence>
<dbReference type="Pfam" id="PF02493">
    <property type="entry name" value="MORN"/>
    <property type="match status" value="2"/>
</dbReference>
<dbReference type="InterPro" id="IPR003409">
    <property type="entry name" value="MORN"/>
</dbReference>
<name>A0A673CRL1_9TELE</name>
<reference evidence="2" key="2">
    <citation type="submission" date="2025-08" db="UniProtKB">
        <authorList>
            <consortium name="Ensembl"/>
        </authorList>
    </citation>
    <scope>IDENTIFICATION</scope>
</reference>
<dbReference type="PANTHER" id="PTHR15897">
    <property type="entry name" value="ANKYRIN REPEAT AND MYND DOMAIN PROTEIN 1"/>
    <property type="match status" value="1"/>
</dbReference>
<dbReference type="Proteomes" id="UP000472271">
    <property type="component" value="Chromosome 4"/>
</dbReference>
<evidence type="ECO:0000256" key="1">
    <source>
        <dbReference type="ARBA" id="ARBA00022737"/>
    </source>
</evidence>
<keyword evidence="1" id="KW-0677">Repeat</keyword>
<proteinExistence type="predicted"/>
<dbReference type="Gene3D" id="2.20.110.10">
    <property type="entry name" value="Histone H3 K4-specific methyltransferase SET7/9 N-terminal domain"/>
    <property type="match status" value="1"/>
</dbReference>
<dbReference type="Ensembl" id="ENSSORT00005057300.1">
    <property type="protein sequence ID" value="ENSSORP00005056009.1"/>
    <property type="gene ID" value="ENSSORG00005024953.1"/>
</dbReference>
<accession>A0A673CRL1</accession>
<dbReference type="SUPFAM" id="SSF82185">
    <property type="entry name" value="Histone H3 K4-specific methyltransferase SET7/9 N-terminal domain"/>
    <property type="match status" value="1"/>
</dbReference>
<dbReference type="InterPro" id="IPR053064">
    <property type="entry name" value="Ankyrin-MYND_domain-protein"/>
</dbReference>
<protein>
    <submittedName>
        <fullName evidence="2">Uncharacterized protein</fullName>
    </submittedName>
</protein>
<dbReference type="PANTHER" id="PTHR15897:SF2">
    <property type="entry name" value="ANKYRIN REPEAT AND MYND DOMAIN-CONTAINING PROTEIN 1"/>
    <property type="match status" value="1"/>
</dbReference>
<organism evidence="2 3">
    <name type="scientific">Sphaeramia orbicularis</name>
    <name type="common">orbiculate cardinalfish</name>
    <dbReference type="NCBI Taxonomy" id="375764"/>
    <lineage>
        <taxon>Eukaryota</taxon>
        <taxon>Metazoa</taxon>
        <taxon>Chordata</taxon>
        <taxon>Craniata</taxon>
        <taxon>Vertebrata</taxon>
        <taxon>Euteleostomi</taxon>
        <taxon>Actinopterygii</taxon>
        <taxon>Neopterygii</taxon>
        <taxon>Teleostei</taxon>
        <taxon>Neoteleostei</taxon>
        <taxon>Acanthomorphata</taxon>
        <taxon>Gobiaria</taxon>
        <taxon>Kurtiformes</taxon>
        <taxon>Apogonoidei</taxon>
        <taxon>Apogonidae</taxon>
        <taxon>Apogoninae</taxon>
        <taxon>Sphaeramia</taxon>
    </lineage>
</organism>
<keyword evidence="3" id="KW-1185">Reference proteome</keyword>
<reference evidence="2" key="1">
    <citation type="submission" date="2019-06" db="EMBL/GenBank/DDBJ databases">
        <authorList>
            <consortium name="Wellcome Sanger Institute Data Sharing"/>
        </authorList>
    </citation>
    <scope>NUCLEOTIDE SEQUENCE [LARGE SCALE GENOMIC DNA]</scope>
</reference>
<dbReference type="InParanoid" id="A0A673CRL1"/>
<evidence type="ECO:0000313" key="3">
    <source>
        <dbReference type="Proteomes" id="UP000472271"/>
    </source>
</evidence>
<dbReference type="AlphaFoldDB" id="A0A673CRL1"/>
<reference evidence="2" key="3">
    <citation type="submission" date="2025-09" db="UniProtKB">
        <authorList>
            <consortium name="Ensembl"/>
        </authorList>
    </citation>
    <scope>IDENTIFICATION</scope>
</reference>